<dbReference type="InterPro" id="IPR036396">
    <property type="entry name" value="Cyt_P450_sf"/>
</dbReference>
<dbReference type="GO" id="GO:0016705">
    <property type="term" value="F:oxidoreductase activity, acting on paired donors, with incorporation or reduction of molecular oxygen"/>
    <property type="evidence" value="ECO:0007669"/>
    <property type="project" value="InterPro"/>
</dbReference>
<dbReference type="SUPFAM" id="SSF48264">
    <property type="entry name" value="Cytochrome P450"/>
    <property type="match status" value="1"/>
</dbReference>
<comment type="cofactor">
    <cofactor evidence="1 13">
        <name>heme</name>
        <dbReference type="ChEBI" id="CHEBI:30413"/>
    </cofactor>
</comment>
<dbReference type="PROSITE" id="PS00086">
    <property type="entry name" value="CYTOCHROME_P450"/>
    <property type="match status" value="1"/>
</dbReference>
<feature type="signal peptide" evidence="15">
    <location>
        <begin position="1"/>
        <end position="19"/>
    </location>
</feature>
<evidence type="ECO:0000313" key="16">
    <source>
        <dbReference type="EMBL" id="JAV68696.1"/>
    </source>
</evidence>
<dbReference type="GO" id="GO:0020037">
    <property type="term" value="F:heme binding"/>
    <property type="evidence" value="ECO:0007669"/>
    <property type="project" value="InterPro"/>
</dbReference>
<evidence type="ECO:0000256" key="8">
    <source>
        <dbReference type="ARBA" id="ARBA00022848"/>
    </source>
</evidence>
<evidence type="ECO:0008006" key="17">
    <source>
        <dbReference type="Google" id="ProtNLM"/>
    </source>
</evidence>
<dbReference type="PANTHER" id="PTHR24292:SF100">
    <property type="entry name" value="CYTOCHROME P450 6A16, ISOFORM B-RELATED"/>
    <property type="match status" value="1"/>
</dbReference>
<evidence type="ECO:0000256" key="3">
    <source>
        <dbReference type="ARBA" id="ARBA00004406"/>
    </source>
</evidence>
<dbReference type="FunFam" id="1.10.630.10:FF:000042">
    <property type="entry name" value="Cytochrome P450"/>
    <property type="match status" value="1"/>
</dbReference>
<dbReference type="InterPro" id="IPR050476">
    <property type="entry name" value="Insect_CytP450_Detox"/>
</dbReference>
<keyword evidence="6 13" id="KW-0479">Metal-binding</keyword>
<keyword evidence="9 14" id="KW-0560">Oxidoreductase</keyword>
<keyword evidence="5 13" id="KW-0349">Heme</keyword>
<protein>
    <recommendedName>
        <fullName evidence="17">Cytochrome P450</fullName>
    </recommendedName>
</protein>
<evidence type="ECO:0000256" key="10">
    <source>
        <dbReference type="ARBA" id="ARBA00023004"/>
    </source>
</evidence>
<dbReference type="GO" id="GO:0004497">
    <property type="term" value="F:monooxygenase activity"/>
    <property type="evidence" value="ECO:0007669"/>
    <property type="project" value="UniProtKB-KW"/>
</dbReference>
<dbReference type="InterPro" id="IPR017972">
    <property type="entry name" value="Cyt_P450_CS"/>
</dbReference>
<dbReference type="AlphaFoldDB" id="A0A1Y1LAU4"/>
<reference evidence="16" key="1">
    <citation type="journal article" date="2016" name="Sci. Rep.">
        <title>Molecular characterization of firefly nuptial gifts: a multi-omics approach sheds light on postcopulatory sexual selection.</title>
        <authorList>
            <person name="Al-Wathiqui N."/>
            <person name="Fallon T.R."/>
            <person name="South A."/>
            <person name="Weng J.K."/>
            <person name="Lewis S.M."/>
        </authorList>
    </citation>
    <scope>NUCLEOTIDE SEQUENCE</scope>
</reference>
<evidence type="ECO:0000256" key="14">
    <source>
        <dbReference type="RuleBase" id="RU000461"/>
    </source>
</evidence>
<keyword evidence="15" id="KW-0732">Signal</keyword>
<dbReference type="GO" id="GO:0005506">
    <property type="term" value="F:iron ion binding"/>
    <property type="evidence" value="ECO:0007669"/>
    <property type="project" value="InterPro"/>
</dbReference>
<evidence type="ECO:0000256" key="9">
    <source>
        <dbReference type="ARBA" id="ARBA00023002"/>
    </source>
</evidence>
<keyword evidence="11 14" id="KW-0503">Monooxygenase</keyword>
<sequence>MACLIVCALVAALAVLVTAYIQWGYTYWKRRGLPHIPPTFPYGNYEPIFSRKQHFGEWAKSFYDEFKSRGVKHAGLYVLSKPIYLPIATDYVKNVLQNDFRHFVNRGTYYNEKDDPLSAHLFNLSGQKWRDLRTKLTPTFTSGKMKRMFNTLLDCTVPMREAVASHCVDGTPVMIKEVIARFTTDVIGSCAFGLECNSFKDDDAAFRHHGRALFNTQDKLNRAKRGLANIFPTLSRMLGVALLPKESTQFFFNAVRDTIQHREKNNVVRNDMLQILIELQKSNKESGKPMLTMEQMAAEAFVFFIAGFETSSSVTTLCLYELARNEDIQNKVREEIESTLRENDDEITYEAVMGMKYLDQVVNETMRLYPSLTFLTRECVQDYPVPDTDVVIEKNTLVVIPSIALHKDPEFWDNPEAFDPEHFSAENTPKITPFTYMPFGEGPRTCIGMRFGTMQVKVGLTTLLKNYAFSVCSKTVPPVLDKYLFISNTRDPVWLNVRKIT</sequence>
<organism evidence="16">
    <name type="scientific">Photinus pyralis</name>
    <name type="common">Common eastern firefly</name>
    <name type="synonym">Lampyris pyralis</name>
    <dbReference type="NCBI Taxonomy" id="7054"/>
    <lineage>
        <taxon>Eukaryota</taxon>
        <taxon>Metazoa</taxon>
        <taxon>Ecdysozoa</taxon>
        <taxon>Arthropoda</taxon>
        <taxon>Hexapoda</taxon>
        <taxon>Insecta</taxon>
        <taxon>Pterygota</taxon>
        <taxon>Neoptera</taxon>
        <taxon>Endopterygota</taxon>
        <taxon>Coleoptera</taxon>
        <taxon>Polyphaga</taxon>
        <taxon>Elateriformia</taxon>
        <taxon>Elateroidea</taxon>
        <taxon>Lampyridae</taxon>
        <taxon>Lampyrinae</taxon>
        <taxon>Photinus</taxon>
    </lineage>
</organism>
<evidence type="ECO:0000256" key="13">
    <source>
        <dbReference type="PIRSR" id="PIRSR602401-1"/>
    </source>
</evidence>
<evidence type="ECO:0000256" key="4">
    <source>
        <dbReference type="ARBA" id="ARBA00010617"/>
    </source>
</evidence>
<keyword evidence="7" id="KW-0256">Endoplasmic reticulum</keyword>
<evidence type="ECO:0000256" key="2">
    <source>
        <dbReference type="ARBA" id="ARBA00004174"/>
    </source>
</evidence>
<feature type="chain" id="PRO_5012395096" description="Cytochrome P450" evidence="15">
    <location>
        <begin position="20"/>
        <end position="501"/>
    </location>
</feature>
<dbReference type="PRINTS" id="PR00385">
    <property type="entry name" value="P450"/>
</dbReference>
<evidence type="ECO:0000256" key="6">
    <source>
        <dbReference type="ARBA" id="ARBA00022723"/>
    </source>
</evidence>
<dbReference type="GO" id="GO:0005789">
    <property type="term" value="C:endoplasmic reticulum membrane"/>
    <property type="evidence" value="ECO:0007669"/>
    <property type="project" value="UniProtKB-SubCell"/>
</dbReference>
<dbReference type="EMBL" id="GEZM01064604">
    <property type="protein sequence ID" value="JAV68696.1"/>
    <property type="molecule type" value="Transcribed_RNA"/>
</dbReference>
<comment type="similarity">
    <text evidence="4 14">Belongs to the cytochrome P450 family.</text>
</comment>
<keyword evidence="12" id="KW-0472">Membrane</keyword>
<dbReference type="CDD" id="cd11056">
    <property type="entry name" value="CYP6-like"/>
    <property type="match status" value="1"/>
</dbReference>
<dbReference type="InterPro" id="IPR002401">
    <property type="entry name" value="Cyt_P450_E_grp-I"/>
</dbReference>
<dbReference type="Gene3D" id="1.10.630.10">
    <property type="entry name" value="Cytochrome P450"/>
    <property type="match status" value="1"/>
</dbReference>
<evidence type="ECO:0000256" key="1">
    <source>
        <dbReference type="ARBA" id="ARBA00001971"/>
    </source>
</evidence>
<dbReference type="PANTHER" id="PTHR24292">
    <property type="entry name" value="CYTOCHROME P450"/>
    <property type="match status" value="1"/>
</dbReference>
<feature type="binding site" description="axial binding residue" evidence="13">
    <location>
        <position position="446"/>
    </location>
    <ligand>
        <name>heme</name>
        <dbReference type="ChEBI" id="CHEBI:30413"/>
    </ligand>
    <ligandPart>
        <name>Fe</name>
        <dbReference type="ChEBI" id="CHEBI:18248"/>
    </ligandPart>
</feature>
<evidence type="ECO:0000256" key="7">
    <source>
        <dbReference type="ARBA" id="ARBA00022824"/>
    </source>
</evidence>
<evidence type="ECO:0000256" key="15">
    <source>
        <dbReference type="SAM" id="SignalP"/>
    </source>
</evidence>
<dbReference type="InterPro" id="IPR001128">
    <property type="entry name" value="Cyt_P450"/>
</dbReference>
<name>A0A1Y1LAU4_PHOPY</name>
<accession>A0A1Y1LAU4</accession>
<evidence type="ECO:0000256" key="11">
    <source>
        <dbReference type="ARBA" id="ARBA00023033"/>
    </source>
</evidence>
<comment type="subcellular location">
    <subcellularLocation>
        <location evidence="3">Endoplasmic reticulum membrane</location>
        <topology evidence="3">Peripheral membrane protein</topology>
    </subcellularLocation>
    <subcellularLocation>
        <location evidence="2">Microsome membrane</location>
        <topology evidence="2">Peripheral membrane protein</topology>
    </subcellularLocation>
</comment>
<keyword evidence="8" id="KW-0492">Microsome</keyword>
<dbReference type="Pfam" id="PF00067">
    <property type="entry name" value="p450"/>
    <property type="match status" value="1"/>
</dbReference>
<dbReference type="PRINTS" id="PR00463">
    <property type="entry name" value="EP450I"/>
</dbReference>
<keyword evidence="10 13" id="KW-0408">Iron</keyword>
<evidence type="ECO:0000256" key="5">
    <source>
        <dbReference type="ARBA" id="ARBA00022617"/>
    </source>
</evidence>
<proteinExistence type="inferred from homology"/>
<evidence type="ECO:0000256" key="12">
    <source>
        <dbReference type="ARBA" id="ARBA00023136"/>
    </source>
</evidence>